<reference evidence="1" key="2">
    <citation type="journal article" date="2015" name="Data Brief">
        <title>Shoot transcriptome of the giant reed, Arundo donax.</title>
        <authorList>
            <person name="Barrero R.A."/>
            <person name="Guerrero F.D."/>
            <person name="Moolhuijzen P."/>
            <person name="Goolsby J.A."/>
            <person name="Tidwell J."/>
            <person name="Bellgard S.E."/>
            <person name="Bellgard M.I."/>
        </authorList>
    </citation>
    <scope>NUCLEOTIDE SEQUENCE</scope>
    <source>
        <tissue evidence="1">Shoot tissue taken approximately 20 cm above the soil surface</tissue>
    </source>
</reference>
<accession>A0A0A9AAR9</accession>
<evidence type="ECO:0000313" key="1">
    <source>
        <dbReference type="EMBL" id="JAD48794.1"/>
    </source>
</evidence>
<name>A0A0A9AAR9_ARUDO</name>
<proteinExistence type="predicted"/>
<protein>
    <submittedName>
        <fullName evidence="1">Uncharacterized protein</fullName>
    </submittedName>
</protein>
<dbReference type="EMBL" id="GBRH01249101">
    <property type="protein sequence ID" value="JAD48794.1"/>
    <property type="molecule type" value="Transcribed_RNA"/>
</dbReference>
<dbReference type="AlphaFoldDB" id="A0A0A9AAR9"/>
<organism evidence="1">
    <name type="scientific">Arundo donax</name>
    <name type="common">Giant reed</name>
    <name type="synonym">Donax arundinaceus</name>
    <dbReference type="NCBI Taxonomy" id="35708"/>
    <lineage>
        <taxon>Eukaryota</taxon>
        <taxon>Viridiplantae</taxon>
        <taxon>Streptophyta</taxon>
        <taxon>Embryophyta</taxon>
        <taxon>Tracheophyta</taxon>
        <taxon>Spermatophyta</taxon>
        <taxon>Magnoliopsida</taxon>
        <taxon>Liliopsida</taxon>
        <taxon>Poales</taxon>
        <taxon>Poaceae</taxon>
        <taxon>PACMAD clade</taxon>
        <taxon>Arundinoideae</taxon>
        <taxon>Arundineae</taxon>
        <taxon>Arundo</taxon>
    </lineage>
</organism>
<sequence length="72" mass="8358">MGLVDENATLLLRAKELEIQVGYVPVVMKSSPRSLNIFRKRVRSWPMSLKLHFKHVHQLSKKFLPCDLVKVT</sequence>
<reference evidence="1" key="1">
    <citation type="submission" date="2014-09" db="EMBL/GenBank/DDBJ databases">
        <authorList>
            <person name="Magalhaes I.L.F."/>
            <person name="Oliveira U."/>
            <person name="Santos F.R."/>
            <person name="Vidigal T.H.D.A."/>
            <person name="Brescovit A.D."/>
            <person name="Santos A.J."/>
        </authorList>
    </citation>
    <scope>NUCLEOTIDE SEQUENCE</scope>
    <source>
        <tissue evidence="1">Shoot tissue taken approximately 20 cm above the soil surface</tissue>
    </source>
</reference>